<dbReference type="GO" id="GO:0005886">
    <property type="term" value="C:plasma membrane"/>
    <property type="evidence" value="ECO:0007669"/>
    <property type="project" value="TreeGrafter"/>
</dbReference>
<dbReference type="Pfam" id="PF01957">
    <property type="entry name" value="NfeD"/>
    <property type="match status" value="1"/>
</dbReference>
<comment type="caution">
    <text evidence="7">The sequence shown here is derived from an EMBL/GenBank/DDBJ whole genome shotgun (WGS) entry which is preliminary data.</text>
</comment>
<gene>
    <name evidence="7" type="ORF">AW11_00325</name>
</gene>
<dbReference type="Gene3D" id="2.40.50.140">
    <property type="entry name" value="Nucleic acid-binding proteins"/>
    <property type="match status" value="1"/>
</dbReference>
<keyword evidence="8" id="KW-1185">Reference proteome</keyword>
<reference evidence="7" key="1">
    <citation type="submission" date="2014-02" db="EMBL/GenBank/DDBJ databases">
        <title>Expanding our view of genomic diversity in Candidatus Accumulibacter clades.</title>
        <authorList>
            <person name="Skennerton C.T."/>
            <person name="Barr J.J."/>
            <person name="Slater F.R."/>
            <person name="Bond P.L."/>
            <person name="Tyson G.W."/>
        </authorList>
    </citation>
    <scope>NUCLEOTIDE SEQUENCE [LARGE SCALE GENOMIC DNA]</scope>
</reference>
<comment type="subcellular location">
    <subcellularLocation>
        <location evidence="1">Membrane</location>
        <topology evidence="1">Multi-pass membrane protein</topology>
    </subcellularLocation>
</comment>
<proteinExistence type="predicted"/>
<dbReference type="SUPFAM" id="SSF141322">
    <property type="entry name" value="NfeD domain-like"/>
    <property type="match status" value="1"/>
</dbReference>
<evidence type="ECO:0000313" key="7">
    <source>
        <dbReference type="EMBL" id="EXI90984.1"/>
    </source>
</evidence>
<dbReference type="InterPro" id="IPR012340">
    <property type="entry name" value="NA-bd_OB-fold"/>
</dbReference>
<dbReference type="Proteomes" id="UP000022141">
    <property type="component" value="Unassembled WGS sequence"/>
</dbReference>
<dbReference type="InterPro" id="IPR002810">
    <property type="entry name" value="NfeD-like_C"/>
</dbReference>
<dbReference type="AlphaFoldDB" id="A0A011RII7"/>
<protein>
    <recommendedName>
        <fullName evidence="6">NfeD-like C-terminal domain-containing protein</fullName>
    </recommendedName>
</protein>
<dbReference type="STRING" id="1454004.AW11_00325"/>
<organism evidence="7 8">
    <name type="scientific">Accumulibacter regalis</name>
    <dbReference type="NCBI Taxonomy" id="522306"/>
    <lineage>
        <taxon>Bacteria</taxon>
        <taxon>Pseudomonadati</taxon>
        <taxon>Pseudomonadota</taxon>
        <taxon>Betaproteobacteria</taxon>
        <taxon>Candidatus Accumulibacter</taxon>
    </lineage>
</organism>
<keyword evidence="4 5" id="KW-0472">Membrane</keyword>
<feature type="domain" description="NfeD-like C-terminal" evidence="6">
    <location>
        <begin position="86"/>
        <end position="146"/>
    </location>
</feature>
<evidence type="ECO:0000256" key="4">
    <source>
        <dbReference type="ARBA" id="ARBA00023136"/>
    </source>
</evidence>
<evidence type="ECO:0000256" key="5">
    <source>
        <dbReference type="SAM" id="Phobius"/>
    </source>
</evidence>
<evidence type="ECO:0000256" key="3">
    <source>
        <dbReference type="ARBA" id="ARBA00022989"/>
    </source>
</evidence>
<accession>A0A011RII7</accession>
<name>A0A011RII7_ACCRE</name>
<evidence type="ECO:0000256" key="1">
    <source>
        <dbReference type="ARBA" id="ARBA00004141"/>
    </source>
</evidence>
<keyword evidence="2 5" id="KW-0812">Transmembrane</keyword>
<dbReference type="PANTHER" id="PTHR33507:SF3">
    <property type="entry name" value="INNER MEMBRANE PROTEIN YBBJ"/>
    <property type="match status" value="1"/>
</dbReference>
<feature type="transmembrane region" description="Helical" evidence="5">
    <location>
        <begin position="6"/>
        <end position="23"/>
    </location>
</feature>
<dbReference type="PATRIC" id="fig|1454004.3.peg.336"/>
<dbReference type="PANTHER" id="PTHR33507">
    <property type="entry name" value="INNER MEMBRANE PROTEIN YBBJ"/>
    <property type="match status" value="1"/>
</dbReference>
<evidence type="ECO:0000256" key="2">
    <source>
        <dbReference type="ARBA" id="ARBA00022692"/>
    </source>
</evidence>
<sequence>MFSPQWWHWLVLGLLLTMAELAIVSFFVVWFGIAAAVVGLILLAAPTLALPTQLLLWASLSTALVLIWFRYLRPRTMTAVGTSAAAVTGEVGILVADLTPDCRGQVRFQKPILGADVWEAYADAAIAAGERVRVVAVDGSYIKVEKAK</sequence>
<feature type="transmembrane region" description="Helical" evidence="5">
    <location>
        <begin position="28"/>
        <end position="48"/>
    </location>
</feature>
<evidence type="ECO:0000313" key="8">
    <source>
        <dbReference type="Proteomes" id="UP000022141"/>
    </source>
</evidence>
<feature type="transmembrane region" description="Helical" evidence="5">
    <location>
        <begin position="54"/>
        <end position="72"/>
    </location>
</feature>
<dbReference type="InterPro" id="IPR052165">
    <property type="entry name" value="Membrane_assoc_protease"/>
</dbReference>
<evidence type="ECO:0000259" key="6">
    <source>
        <dbReference type="Pfam" id="PF01957"/>
    </source>
</evidence>
<keyword evidence="3 5" id="KW-1133">Transmembrane helix</keyword>
<dbReference type="EMBL" id="JEMY01000003">
    <property type="protein sequence ID" value="EXI90984.1"/>
    <property type="molecule type" value="Genomic_DNA"/>
</dbReference>
<dbReference type="eggNOG" id="COG1585">
    <property type="taxonomic scope" value="Bacteria"/>
</dbReference>